<organism evidence="2 3">
    <name type="scientific">Allofournierella massiliensis</name>
    <dbReference type="NCBI Taxonomy" id="1650663"/>
    <lineage>
        <taxon>Bacteria</taxon>
        <taxon>Bacillati</taxon>
        <taxon>Bacillota</taxon>
        <taxon>Clostridia</taxon>
        <taxon>Eubacteriales</taxon>
        <taxon>Oscillospiraceae</taxon>
        <taxon>Allofournierella</taxon>
    </lineage>
</organism>
<dbReference type="GO" id="GO:0016757">
    <property type="term" value="F:glycosyltransferase activity"/>
    <property type="evidence" value="ECO:0007669"/>
    <property type="project" value="UniProtKB-KW"/>
</dbReference>
<dbReference type="Pfam" id="PF00535">
    <property type="entry name" value="Glycos_transf_2"/>
    <property type="match status" value="1"/>
</dbReference>
<keyword evidence="2" id="KW-0808">Transferase</keyword>
<protein>
    <submittedName>
        <fullName evidence="2">Glycosyltransferase</fullName>
        <ecNumber evidence="2">2.4.-.-</ecNumber>
    </submittedName>
</protein>
<dbReference type="RefSeq" id="WP_289598405.1">
    <property type="nucleotide sequence ID" value="NZ_JAUDCL010000001.1"/>
</dbReference>
<accession>A0ABT7ULI8</accession>
<dbReference type="InterPro" id="IPR029044">
    <property type="entry name" value="Nucleotide-diphossugar_trans"/>
</dbReference>
<dbReference type="Gene3D" id="3.90.550.10">
    <property type="entry name" value="Spore Coat Polysaccharide Biosynthesis Protein SpsA, Chain A"/>
    <property type="match status" value="1"/>
</dbReference>
<gene>
    <name evidence="2" type="ORF">QUW08_00340</name>
</gene>
<evidence type="ECO:0000259" key="1">
    <source>
        <dbReference type="Pfam" id="PF00535"/>
    </source>
</evidence>
<dbReference type="EMBL" id="JAUDCL010000001">
    <property type="protein sequence ID" value="MDM8199758.1"/>
    <property type="molecule type" value="Genomic_DNA"/>
</dbReference>
<comment type="caution">
    <text evidence="2">The sequence shown here is derived from an EMBL/GenBank/DDBJ whole genome shotgun (WGS) entry which is preliminary data.</text>
</comment>
<dbReference type="Proteomes" id="UP001529380">
    <property type="component" value="Unassembled WGS sequence"/>
</dbReference>
<dbReference type="InterPro" id="IPR001173">
    <property type="entry name" value="Glyco_trans_2-like"/>
</dbReference>
<dbReference type="SUPFAM" id="SSF53448">
    <property type="entry name" value="Nucleotide-diphospho-sugar transferases"/>
    <property type="match status" value="1"/>
</dbReference>
<dbReference type="PANTHER" id="PTHR22916">
    <property type="entry name" value="GLYCOSYLTRANSFERASE"/>
    <property type="match status" value="1"/>
</dbReference>
<reference evidence="2 3" key="1">
    <citation type="submission" date="2023-06" db="EMBL/GenBank/DDBJ databases">
        <title>Identification and characterization of horizontal gene transfer across gut microbiota members of farm animals based on homology search.</title>
        <authorList>
            <person name="Schwarzerova J."/>
            <person name="Nykrynova M."/>
            <person name="Jureckova K."/>
            <person name="Cejkova D."/>
            <person name="Rychlik I."/>
        </authorList>
    </citation>
    <scope>NUCLEOTIDE SEQUENCE [LARGE SCALE GENOMIC DNA]</scope>
    <source>
        <strain evidence="2 3">ET340</strain>
    </source>
</reference>
<proteinExistence type="predicted"/>
<keyword evidence="3" id="KW-1185">Reference proteome</keyword>
<evidence type="ECO:0000313" key="3">
    <source>
        <dbReference type="Proteomes" id="UP001529380"/>
    </source>
</evidence>
<dbReference type="PANTHER" id="PTHR22916:SF3">
    <property type="entry name" value="UDP-GLCNAC:BETAGAL BETA-1,3-N-ACETYLGLUCOSAMINYLTRANSFERASE-LIKE PROTEIN 1"/>
    <property type="match status" value="1"/>
</dbReference>
<sequence length="316" mass="35707">MNQPLVTVLITTYNQERYIGTAIDSVLAQKTDFPFEIYISEDCGSDGTRAILQDYAARFPEIIRLNLREKNVGISRNWYEGLCAARGQYVCTLEGDDWWRDENKLQKQVDFLRAHPDYLAVSHTLLLTDDAGNTYGTLPDDQRILGKDATMALFLSGVTYSCTACLVKNIFDPADRALYDYVTANRSIADFALCMLYLDKGKVFVMNEALSAYRVAGTDENHQNYNGTQSALKKYADFLDVVNASRRYWQGKYPFAKCLCAGSFYPFIDRIKYGDLRPFVRLMGGMPLSAKLLFPFYFAGRCLSLVLHKLTGGTKA</sequence>
<evidence type="ECO:0000313" key="2">
    <source>
        <dbReference type="EMBL" id="MDM8199758.1"/>
    </source>
</evidence>
<dbReference type="EC" id="2.4.-.-" evidence="2"/>
<keyword evidence="2" id="KW-0328">Glycosyltransferase</keyword>
<feature type="domain" description="Glycosyltransferase 2-like" evidence="1">
    <location>
        <begin position="7"/>
        <end position="124"/>
    </location>
</feature>
<name>A0ABT7ULI8_9FIRM</name>